<protein>
    <submittedName>
        <fullName evidence="3">Uncharacterized protein</fullName>
    </submittedName>
</protein>
<organism evidence="3">
    <name type="scientific">uncultured Citrobacter sp</name>
    <dbReference type="NCBI Taxonomy" id="200446"/>
    <lineage>
        <taxon>Bacteria</taxon>
        <taxon>Pseudomonadati</taxon>
        <taxon>Pseudomonadota</taxon>
        <taxon>Gammaproteobacteria</taxon>
        <taxon>Enterobacterales</taxon>
        <taxon>Enterobacteriaceae</taxon>
        <taxon>Citrobacter</taxon>
        <taxon>environmental samples</taxon>
    </lineage>
</organism>
<dbReference type="AlphaFoldDB" id="A0A212IBR1"/>
<dbReference type="EMBL" id="FLUB01000016">
    <property type="protein sequence ID" value="SBV64242.1"/>
    <property type="molecule type" value="Genomic_DNA"/>
</dbReference>
<evidence type="ECO:0000256" key="1">
    <source>
        <dbReference type="SAM" id="Phobius"/>
    </source>
</evidence>
<keyword evidence="1" id="KW-1133">Transmembrane helix</keyword>
<gene>
    <name evidence="2" type="ORF">KL86CIT2_290080</name>
    <name evidence="3" type="ORF">KM92CIT3_40340</name>
</gene>
<name>A0A212IBR1_9ENTR</name>
<keyword evidence="1" id="KW-0812">Transmembrane</keyword>
<evidence type="ECO:0000313" key="2">
    <source>
        <dbReference type="EMBL" id="SBV63132.1"/>
    </source>
</evidence>
<sequence length="28" mass="3234">MILPVEQINLLLVIMILQLMIDIVIDNI</sequence>
<reference evidence="3" key="1">
    <citation type="submission" date="2016-04" db="EMBL/GenBank/DDBJ databases">
        <authorList>
            <person name="Evans L.H."/>
            <person name="Alamgir A."/>
            <person name="Owens N."/>
            <person name="Weber N.D."/>
            <person name="Virtaneva K."/>
            <person name="Barbian K."/>
            <person name="Babar A."/>
            <person name="Rosenke K."/>
        </authorList>
    </citation>
    <scope>NUCLEOTIDE SEQUENCE</scope>
    <source>
        <strain evidence="2">86-2</strain>
        <strain evidence="3">92-3</strain>
    </source>
</reference>
<proteinExistence type="predicted"/>
<accession>A0A212IBR1</accession>
<evidence type="ECO:0000313" key="3">
    <source>
        <dbReference type="EMBL" id="SBV64242.1"/>
    </source>
</evidence>
<feature type="transmembrane region" description="Helical" evidence="1">
    <location>
        <begin position="6"/>
        <end position="25"/>
    </location>
</feature>
<keyword evidence="1" id="KW-0472">Membrane</keyword>
<dbReference type="EMBL" id="FLUA01000026">
    <property type="protein sequence ID" value="SBV63132.1"/>
    <property type="molecule type" value="Genomic_DNA"/>
</dbReference>